<dbReference type="RefSeq" id="WP_051486980.1">
    <property type="nucleotide sequence ID" value="NZ_KK069999.1"/>
</dbReference>
<dbReference type="InterPro" id="IPR006748">
    <property type="entry name" value="NH2Glyco/OHUrea_AB-resist_kin"/>
</dbReference>
<gene>
    <name evidence="2" type="ORF">BF93_03885</name>
</gene>
<protein>
    <submittedName>
        <fullName evidence="2">Aminoglycoside resistance protein</fullName>
    </submittedName>
</protein>
<proteinExistence type="predicted"/>
<comment type="caution">
    <text evidence="2">The sequence shown here is derived from an EMBL/GenBank/DDBJ whole genome shotgun (WGS) entry which is preliminary data.</text>
</comment>
<keyword evidence="3" id="KW-1185">Reference proteome</keyword>
<dbReference type="eggNOG" id="COG3570">
    <property type="taxonomic scope" value="Bacteria"/>
</dbReference>
<dbReference type="Pfam" id="PF04655">
    <property type="entry name" value="APH_6_hur"/>
    <property type="match status" value="1"/>
</dbReference>
<dbReference type="STRING" id="396014.BF93_03885"/>
<dbReference type="InterPro" id="IPR011009">
    <property type="entry name" value="Kinase-like_dom_sf"/>
</dbReference>
<dbReference type="Proteomes" id="UP000023067">
    <property type="component" value="Unassembled WGS sequence"/>
</dbReference>
<evidence type="ECO:0000313" key="3">
    <source>
        <dbReference type="Proteomes" id="UP000023067"/>
    </source>
</evidence>
<sequence length="329" mass="35534">MPCASPLLVAGRPLPRDLARNVDRARARRDELTRRGASAVPGPDGRGEEQLLAWAEALPAHVERIAAAWSLQLGAPLEPGGTSAWVAEVRDAAGSDLLLKVGWAHDEARDEAAGMAAWQGRGAAGVLRHERVGDCSALLMERVRPGRTLASQLPDAERDAVIGALLRRLWIPAPAEAGFRPLAQMCAWWADEAEDRARTELPADVVDHGLGLFRTLPRDWDGEPVLLATDLHHHNVLSRREQPGTDLADWALIDPKPYVGDPHYDVLQQMLNGADRVLADPLGACARMAAQTGLDPRRVRAWLFARCVQETGSGFAQAPAIARALAGSL</sequence>
<dbReference type="HOGENOM" id="CLU_061172_2_1_11"/>
<name>Z9JR95_9MICO</name>
<evidence type="ECO:0000256" key="1">
    <source>
        <dbReference type="SAM" id="MobiDB-lite"/>
    </source>
</evidence>
<dbReference type="EMBL" id="JDYK01000016">
    <property type="protein sequence ID" value="EWS80331.1"/>
    <property type="molecule type" value="Genomic_DNA"/>
</dbReference>
<dbReference type="GO" id="GO:0016773">
    <property type="term" value="F:phosphotransferase activity, alcohol group as acceptor"/>
    <property type="evidence" value="ECO:0007669"/>
    <property type="project" value="InterPro"/>
</dbReference>
<dbReference type="GO" id="GO:0019748">
    <property type="term" value="P:secondary metabolic process"/>
    <property type="evidence" value="ECO:0007669"/>
    <property type="project" value="InterPro"/>
</dbReference>
<organism evidence="2 3">
    <name type="scientific">Brachybacterium phenoliresistens</name>
    <dbReference type="NCBI Taxonomy" id="396014"/>
    <lineage>
        <taxon>Bacteria</taxon>
        <taxon>Bacillati</taxon>
        <taxon>Actinomycetota</taxon>
        <taxon>Actinomycetes</taxon>
        <taxon>Micrococcales</taxon>
        <taxon>Dermabacteraceae</taxon>
        <taxon>Brachybacterium</taxon>
    </lineage>
</organism>
<feature type="region of interest" description="Disordered" evidence="1">
    <location>
        <begin position="25"/>
        <end position="46"/>
    </location>
</feature>
<reference evidence="2 3" key="1">
    <citation type="submission" date="2014-02" db="EMBL/GenBank/DDBJ databases">
        <title>Genome sequence of Brachybacterium phenoliresistens strain W13A50.</title>
        <authorList>
            <person name="Wang X."/>
        </authorList>
    </citation>
    <scope>NUCLEOTIDE SEQUENCE [LARGE SCALE GENOMIC DNA]</scope>
    <source>
        <strain evidence="2 3">W13A50</strain>
    </source>
</reference>
<dbReference type="AlphaFoldDB" id="Z9JR95"/>
<accession>Z9JR95</accession>
<dbReference type="SUPFAM" id="SSF56112">
    <property type="entry name" value="Protein kinase-like (PK-like)"/>
    <property type="match status" value="1"/>
</dbReference>
<feature type="compositionally biased region" description="Basic and acidic residues" evidence="1">
    <location>
        <begin position="25"/>
        <end position="34"/>
    </location>
</feature>
<evidence type="ECO:0000313" key="2">
    <source>
        <dbReference type="EMBL" id="EWS80331.1"/>
    </source>
</evidence>
<dbReference type="PATRIC" id="fig|396014.3.peg.2808"/>